<comment type="caution">
    <text evidence="1">The sequence shown here is derived from an EMBL/GenBank/DDBJ whole genome shotgun (WGS) entry which is preliminary data.</text>
</comment>
<sequence>MSRMADIFQQIARCGSLHADLSTEYDRCIGTRAVSAQLAILTHELNEKIANILDQTFHLAWEVRLKPRLPPEQHQPRGYFVCGSHAGAVVTGLKKWYAADLATTDPVFYRLIESCQPYLAPDKDWILEVREIARHKHIRLLPQEVRDESVKVFETPLGRITWRSIDPARSPMVVFGAPVHRTVRSERKGRVVSTAEETWTSIAIAGMGLDPKIFGALCVHQLAALVQQFERELGLA</sequence>
<organism evidence="1 2">
    <name type="scientific">Labrys wisconsinensis</name>
    <dbReference type="NCBI Taxonomy" id="425677"/>
    <lineage>
        <taxon>Bacteria</taxon>
        <taxon>Pseudomonadati</taxon>
        <taxon>Pseudomonadota</taxon>
        <taxon>Alphaproteobacteria</taxon>
        <taxon>Hyphomicrobiales</taxon>
        <taxon>Xanthobacteraceae</taxon>
        <taxon>Labrys</taxon>
    </lineage>
</organism>
<keyword evidence="2" id="KW-1185">Reference proteome</keyword>
<reference evidence="1 2" key="1">
    <citation type="submission" date="2023-07" db="EMBL/GenBank/DDBJ databases">
        <title>Genomic Encyclopedia of Type Strains, Phase IV (KMG-IV): sequencing the most valuable type-strain genomes for metagenomic binning, comparative biology and taxonomic classification.</title>
        <authorList>
            <person name="Goeker M."/>
        </authorList>
    </citation>
    <scope>NUCLEOTIDE SEQUENCE [LARGE SCALE GENOMIC DNA]</scope>
    <source>
        <strain evidence="1 2">DSM 19619</strain>
    </source>
</reference>
<dbReference type="EMBL" id="JAUSVX010000001">
    <property type="protein sequence ID" value="MDQ0467468.1"/>
    <property type="molecule type" value="Genomic_DNA"/>
</dbReference>
<protein>
    <submittedName>
        <fullName evidence="1">Uncharacterized protein</fullName>
    </submittedName>
</protein>
<gene>
    <name evidence="1" type="ORF">QO011_000463</name>
</gene>
<evidence type="ECO:0000313" key="2">
    <source>
        <dbReference type="Proteomes" id="UP001242480"/>
    </source>
</evidence>
<accession>A0ABU0IZM9</accession>
<dbReference type="RefSeq" id="WP_307267105.1">
    <property type="nucleotide sequence ID" value="NZ_JAUSVX010000001.1"/>
</dbReference>
<dbReference type="Proteomes" id="UP001242480">
    <property type="component" value="Unassembled WGS sequence"/>
</dbReference>
<name>A0ABU0IZM9_9HYPH</name>
<evidence type="ECO:0000313" key="1">
    <source>
        <dbReference type="EMBL" id="MDQ0467468.1"/>
    </source>
</evidence>
<proteinExistence type="predicted"/>